<keyword evidence="1" id="KW-0808">Transferase</keyword>
<dbReference type="InterPro" id="IPR003789">
    <property type="entry name" value="Asn/Gln_tRNA_amidoTrase-B-like"/>
</dbReference>
<sequence length="145" mass="16096">MTILSSLQDEMKVAMKAHDQARLDALRLMVSALKYAQVDDPEIADPGMVEVLKKEAKKRRESIIAYHAGNREELAKKEEYELSLIEQYLPAVMSEDEVRKLVGGILQSVDSNASFGEVMQVAMKELKGQADGGVVSKIVKELFGK</sequence>
<dbReference type="Gene3D" id="1.10.10.410">
    <property type="match status" value="1"/>
</dbReference>
<dbReference type="InterPro" id="IPR042184">
    <property type="entry name" value="YqeY/Aim41_N"/>
</dbReference>
<dbReference type="PANTHER" id="PTHR28055:SF1">
    <property type="entry name" value="ALTERED INHERITANCE OF MITOCHONDRIA PROTEIN 41, MITOCHONDRIAL"/>
    <property type="match status" value="1"/>
</dbReference>
<dbReference type="SUPFAM" id="SSF89095">
    <property type="entry name" value="GatB/YqeY motif"/>
    <property type="match status" value="1"/>
</dbReference>
<protein>
    <submittedName>
        <fullName evidence="1">Glutamyl-tRNA amidotransferase</fullName>
    </submittedName>
</protein>
<name>A0A2H0WYF7_9BACT</name>
<gene>
    <name evidence="1" type="ORF">COT54_03270</name>
</gene>
<organism evidence="1 2">
    <name type="scientific">Candidatus Collierbacteria bacterium CG09_land_8_20_14_0_10_46_12</name>
    <dbReference type="NCBI Taxonomy" id="1974533"/>
    <lineage>
        <taxon>Bacteria</taxon>
        <taxon>Candidatus Collieribacteriota</taxon>
    </lineage>
</organism>
<dbReference type="EMBL" id="PEYY01000123">
    <property type="protein sequence ID" value="PIS17703.1"/>
    <property type="molecule type" value="Genomic_DNA"/>
</dbReference>
<dbReference type="Pfam" id="PF09424">
    <property type="entry name" value="YqeY"/>
    <property type="match status" value="1"/>
</dbReference>
<dbReference type="Gene3D" id="1.10.1510.10">
    <property type="entry name" value="Uncharacterised protein YqeY/AIM41 PF09424, N-terminal domain"/>
    <property type="match status" value="1"/>
</dbReference>
<dbReference type="PANTHER" id="PTHR28055">
    <property type="entry name" value="ALTERED INHERITANCE OF MITOCHONDRIA PROTEIN 41, MITOCHONDRIAL"/>
    <property type="match status" value="1"/>
</dbReference>
<evidence type="ECO:0000313" key="1">
    <source>
        <dbReference type="EMBL" id="PIS17703.1"/>
    </source>
</evidence>
<dbReference type="GO" id="GO:0016740">
    <property type="term" value="F:transferase activity"/>
    <property type="evidence" value="ECO:0007669"/>
    <property type="project" value="UniProtKB-KW"/>
</dbReference>
<dbReference type="GO" id="GO:0016884">
    <property type="term" value="F:carbon-nitrogen ligase activity, with glutamine as amido-N-donor"/>
    <property type="evidence" value="ECO:0007669"/>
    <property type="project" value="InterPro"/>
</dbReference>
<dbReference type="InterPro" id="IPR023168">
    <property type="entry name" value="GatB_Yqey_C_2"/>
</dbReference>
<proteinExistence type="predicted"/>
<comment type="caution">
    <text evidence="1">The sequence shown here is derived from an EMBL/GenBank/DDBJ whole genome shotgun (WGS) entry which is preliminary data.</text>
</comment>
<dbReference type="AlphaFoldDB" id="A0A2H0WYF7"/>
<dbReference type="InterPro" id="IPR019004">
    <property type="entry name" value="YqeY/Aim41"/>
</dbReference>
<evidence type="ECO:0000313" key="2">
    <source>
        <dbReference type="Proteomes" id="UP000229574"/>
    </source>
</evidence>
<reference evidence="2" key="1">
    <citation type="submission" date="2017-09" db="EMBL/GenBank/DDBJ databases">
        <title>Depth-based differentiation of microbial function through sediment-hosted aquifers and enrichment of novel symbionts in the deep terrestrial subsurface.</title>
        <authorList>
            <person name="Probst A.J."/>
            <person name="Ladd B."/>
            <person name="Jarett J.K."/>
            <person name="Geller-Mcgrath D.E."/>
            <person name="Sieber C.M.K."/>
            <person name="Emerson J.B."/>
            <person name="Anantharaman K."/>
            <person name="Thomas B.C."/>
            <person name="Malmstrom R."/>
            <person name="Stieglmeier M."/>
            <person name="Klingl A."/>
            <person name="Woyke T."/>
            <person name="Ryan C.M."/>
            <person name="Banfield J.F."/>
        </authorList>
    </citation>
    <scope>NUCLEOTIDE SEQUENCE [LARGE SCALE GENOMIC DNA]</scope>
</reference>
<accession>A0A2H0WYF7</accession>
<dbReference type="Proteomes" id="UP000229574">
    <property type="component" value="Unassembled WGS sequence"/>
</dbReference>